<feature type="region of interest" description="Disordered" evidence="2">
    <location>
        <begin position="404"/>
        <end position="443"/>
    </location>
</feature>
<evidence type="ECO:0000256" key="1">
    <source>
        <dbReference type="ARBA" id="ARBA00005707"/>
    </source>
</evidence>
<dbReference type="Pfam" id="PF15393">
    <property type="entry name" value="DUF4615"/>
    <property type="match status" value="2"/>
</dbReference>
<evidence type="ECO:0000313" key="5">
    <source>
        <dbReference type="Xenbase" id="XB-GENE-6486386"/>
    </source>
</evidence>
<gene>
    <name evidence="5" type="primary">c9h8orf33.L</name>
    <name evidence="4" type="synonym">c8orf33.L</name>
    <name evidence="5" type="synonym">c9_10h8orf33</name>
</gene>
<protein>
    <submittedName>
        <fullName evidence="4">Uncharacterized protein c8orf33.L isoform X1</fullName>
    </submittedName>
</protein>
<dbReference type="Xenbase" id="XB-GENE-6486386">
    <property type="gene designation" value="c9h8orf33.L"/>
</dbReference>
<dbReference type="PANTHER" id="PTHR13602">
    <property type="entry name" value="UPF0488 PROTEIN C8ORF33"/>
    <property type="match status" value="1"/>
</dbReference>
<dbReference type="PANTHER" id="PTHR13602:SF2">
    <property type="entry name" value="UPF0488 PROTEIN C8ORF33"/>
    <property type="match status" value="1"/>
</dbReference>
<evidence type="ECO:0000313" key="4">
    <source>
        <dbReference type="RefSeq" id="XP_018091971.1"/>
    </source>
</evidence>
<evidence type="ECO:0000256" key="2">
    <source>
        <dbReference type="SAM" id="MobiDB-lite"/>
    </source>
</evidence>
<dbReference type="InterPro" id="IPR029274">
    <property type="entry name" value="DUF4615"/>
</dbReference>
<keyword evidence="3" id="KW-1185">Reference proteome</keyword>
<dbReference type="GeneID" id="108701617"/>
<dbReference type="Proteomes" id="UP000186698">
    <property type="component" value="Chromosome 9_10L"/>
</dbReference>
<proteinExistence type="inferred from homology"/>
<sequence length="456" mass="51213">MCSGDQAPKGTFEDELEWCISQMEKGLLHLSPTARQASDTQRIIRVLRSRKAPFVKKRQVMNQVFGNYRLKMAEERKALESAANDSSHAHIQEGATQDSGSVAYRKCSKEASGSSGHWFTLSNNNFHFGFSSEELDHNEQVESEDVAKEQLEIPRTGDNKDCGQCSILPSGSEFAFNFQITEKDAECSQSQDQGSAQEACNKSIRPPSPELKNVTKMEESQSHINVDTTKDITKIDTTLSNSAKPELSGKNSGDSPRKKKKKGSHGKKPTEAVQTGNKDKNAEKCVCPTEEPKVCSVFQTGEDDLRRELDWCVEQLEMGLQRQKSTPKQIEEASRAIKILRSEKTALVKKRQVMRTMFGDYRRKMEEERQKQLKLMQTVAKSAQINEVATVTRQNRSKVFRQCLQNSSRNPQIRSSSSSSPTSLQDDATAGTSNGTSPQEQFVFRSSEEPFRFNFL</sequence>
<organism evidence="3 4">
    <name type="scientific">Xenopus laevis</name>
    <name type="common">African clawed frog</name>
    <dbReference type="NCBI Taxonomy" id="8355"/>
    <lineage>
        <taxon>Eukaryota</taxon>
        <taxon>Metazoa</taxon>
        <taxon>Chordata</taxon>
        <taxon>Craniata</taxon>
        <taxon>Vertebrata</taxon>
        <taxon>Euteleostomi</taxon>
        <taxon>Amphibia</taxon>
        <taxon>Batrachia</taxon>
        <taxon>Anura</taxon>
        <taxon>Pipoidea</taxon>
        <taxon>Pipidae</taxon>
        <taxon>Xenopodinae</taxon>
        <taxon>Xenopus</taxon>
        <taxon>Xenopus</taxon>
    </lineage>
</organism>
<dbReference type="RefSeq" id="XP_018091971.1">
    <property type="nucleotide sequence ID" value="XM_018236482.1"/>
</dbReference>
<feature type="compositionally biased region" description="Polar residues" evidence="2">
    <location>
        <begin position="187"/>
        <end position="200"/>
    </location>
</feature>
<evidence type="ECO:0000313" key="3">
    <source>
        <dbReference type="Proteomes" id="UP000186698"/>
    </source>
</evidence>
<dbReference type="OrthoDB" id="20277at2759"/>
<dbReference type="AlphaFoldDB" id="A0A8J0TYU6"/>
<dbReference type="KEGG" id="xla:108701617"/>
<feature type="compositionally biased region" description="Low complexity" evidence="2">
    <location>
        <begin position="405"/>
        <end position="423"/>
    </location>
</feature>
<comment type="similarity">
    <text evidence="1">Belongs to the UPF0488 family.</text>
</comment>
<feature type="region of interest" description="Disordered" evidence="2">
    <location>
        <begin position="186"/>
        <end position="283"/>
    </location>
</feature>
<dbReference type="CTD" id="108701617"/>
<dbReference type="AGR" id="Xenbase:XB-GENE-6486386"/>
<accession>A0A8J0TYU6</accession>
<feature type="compositionally biased region" description="Polar residues" evidence="2">
    <location>
        <begin position="424"/>
        <end position="440"/>
    </location>
</feature>
<name>A0A8J0TYU6_XENLA</name>
<feature type="compositionally biased region" description="Basic residues" evidence="2">
    <location>
        <begin position="257"/>
        <end position="267"/>
    </location>
</feature>
<reference evidence="4" key="1">
    <citation type="submission" date="2025-08" db="UniProtKB">
        <authorList>
            <consortium name="RefSeq"/>
        </authorList>
    </citation>
    <scope>IDENTIFICATION</scope>
    <source>
        <strain evidence="4">J_2021</strain>
        <tissue evidence="4">Erythrocytes</tissue>
    </source>
</reference>